<proteinExistence type="inferred from homology"/>
<evidence type="ECO:0000313" key="5">
    <source>
        <dbReference type="EMBL" id="MCK8489032.1"/>
    </source>
</evidence>
<evidence type="ECO:0000256" key="1">
    <source>
        <dbReference type="ARBA" id="ARBA00006432"/>
    </source>
</evidence>
<feature type="domain" description="AMP-dependent synthetase/ligase" evidence="3">
    <location>
        <begin position="7"/>
        <end position="345"/>
    </location>
</feature>
<dbReference type="SUPFAM" id="SSF56801">
    <property type="entry name" value="Acetyl-CoA synthetase-like"/>
    <property type="match status" value="1"/>
</dbReference>
<comment type="caution">
    <text evidence="5">The sequence shown here is derived from an EMBL/GenBank/DDBJ whole genome shotgun (WGS) entry which is preliminary data.</text>
</comment>
<dbReference type="PANTHER" id="PTHR43201:SF5">
    <property type="entry name" value="MEDIUM-CHAIN ACYL-COA LIGASE ACSF2, MITOCHONDRIAL"/>
    <property type="match status" value="1"/>
</dbReference>
<dbReference type="Proteomes" id="UP001139534">
    <property type="component" value="Unassembled WGS sequence"/>
</dbReference>
<dbReference type="GO" id="GO:0006631">
    <property type="term" value="P:fatty acid metabolic process"/>
    <property type="evidence" value="ECO:0007669"/>
    <property type="project" value="TreeGrafter"/>
</dbReference>
<protein>
    <submittedName>
        <fullName evidence="5">Acyl--CoA ligase</fullName>
    </submittedName>
</protein>
<name>A0A9X2BRK0_9BACL</name>
<sequence length="486" mass="55112">MLIIDELERRASDSPERPFIFTDEREWKYADFVHEVRCYASYLKSKYDMHAGDRVILCFPNEVEYLIAYFACWYLGAAVLPVDFDVREQSLESISKDASPKLIVYSRKRASVISIHGVASEVFPTCDKYQDQSPLNREKVPGDAVALIMYTSGTTGSPKGVILNHSTVSYTARMIVGWAEMKSDNCEATVLRLTHSFGLGHVHCAILLGSSLYLLDSLREPQKLIKTIEEYSITSIPATPAMIHLLLTYHKQQFQHAARKLQFIIINTNPISSDLVQELLNLLPETRIYMYYGLTEASRTTYIAYRECPDKLESVGKPPVGVEIRLASHSNEVQIKGKNVMSGYLGDPNSFTKDGWFATGDIGNLDEDGFLYITGRIKEQINMDGLKINAIEVERVINRHPQVKECIVFGVSDPVTFEKVVAAIIVEKVPDQPRALYSDIKRWCKQHLELHQIPRDFQIWSELPKTDSGKPKRLEARRRWENGGGA</sequence>
<keyword evidence="6" id="KW-1185">Reference proteome</keyword>
<dbReference type="PANTHER" id="PTHR43201">
    <property type="entry name" value="ACYL-COA SYNTHETASE"/>
    <property type="match status" value="1"/>
</dbReference>
<dbReference type="Pfam" id="PF00501">
    <property type="entry name" value="AMP-binding"/>
    <property type="match status" value="1"/>
</dbReference>
<dbReference type="InterPro" id="IPR020845">
    <property type="entry name" value="AMP-binding_CS"/>
</dbReference>
<dbReference type="InterPro" id="IPR045851">
    <property type="entry name" value="AMP-bd_C_sf"/>
</dbReference>
<dbReference type="InterPro" id="IPR025110">
    <property type="entry name" value="AMP-bd_C"/>
</dbReference>
<keyword evidence="2 5" id="KW-0436">Ligase</keyword>
<accession>A0A9X2BRK0</accession>
<evidence type="ECO:0000259" key="3">
    <source>
        <dbReference type="Pfam" id="PF00501"/>
    </source>
</evidence>
<dbReference type="Pfam" id="PF13193">
    <property type="entry name" value="AMP-binding_C"/>
    <property type="match status" value="1"/>
</dbReference>
<organism evidence="5 6">
    <name type="scientific">Paenibacillus mellifer</name>
    <dbReference type="NCBI Taxonomy" id="2937794"/>
    <lineage>
        <taxon>Bacteria</taxon>
        <taxon>Bacillati</taxon>
        <taxon>Bacillota</taxon>
        <taxon>Bacilli</taxon>
        <taxon>Bacillales</taxon>
        <taxon>Paenibacillaceae</taxon>
        <taxon>Paenibacillus</taxon>
    </lineage>
</organism>
<dbReference type="RefSeq" id="WP_248553080.1">
    <property type="nucleotide sequence ID" value="NZ_JALPRK010000019.1"/>
</dbReference>
<dbReference type="InterPro" id="IPR042099">
    <property type="entry name" value="ANL_N_sf"/>
</dbReference>
<dbReference type="Gene3D" id="3.40.50.12780">
    <property type="entry name" value="N-terminal domain of ligase-like"/>
    <property type="match status" value="1"/>
</dbReference>
<dbReference type="AlphaFoldDB" id="A0A9X2BRK0"/>
<feature type="domain" description="AMP-binding enzyme C-terminal" evidence="4">
    <location>
        <begin position="392"/>
        <end position="470"/>
    </location>
</feature>
<dbReference type="EMBL" id="JALPRK010000019">
    <property type="protein sequence ID" value="MCK8489032.1"/>
    <property type="molecule type" value="Genomic_DNA"/>
</dbReference>
<gene>
    <name evidence="5" type="ORF">M0651_17815</name>
</gene>
<reference evidence="5" key="1">
    <citation type="submission" date="2022-04" db="EMBL/GenBank/DDBJ databases">
        <authorList>
            <person name="Seo M.-J."/>
        </authorList>
    </citation>
    <scope>NUCLEOTIDE SEQUENCE</scope>
    <source>
        <strain evidence="5">MBLB2552</strain>
    </source>
</reference>
<dbReference type="Gene3D" id="3.30.300.30">
    <property type="match status" value="1"/>
</dbReference>
<dbReference type="PROSITE" id="PS00455">
    <property type="entry name" value="AMP_BINDING"/>
    <property type="match status" value="1"/>
</dbReference>
<dbReference type="GO" id="GO:0031956">
    <property type="term" value="F:medium-chain fatty acid-CoA ligase activity"/>
    <property type="evidence" value="ECO:0007669"/>
    <property type="project" value="TreeGrafter"/>
</dbReference>
<dbReference type="InterPro" id="IPR000873">
    <property type="entry name" value="AMP-dep_synth/lig_dom"/>
</dbReference>
<evidence type="ECO:0000313" key="6">
    <source>
        <dbReference type="Proteomes" id="UP001139534"/>
    </source>
</evidence>
<evidence type="ECO:0000259" key="4">
    <source>
        <dbReference type="Pfam" id="PF13193"/>
    </source>
</evidence>
<evidence type="ECO:0000256" key="2">
    <source>
        <dbReference type="ARBA" id="ARBA00022598"/>
    </source>
</evidence>
<comment type="similarity">
    <text evidence="1">Belongs to the ATP-dependent AMP-binding enzyme family.</text>
</comment>